<keyword evidence="13" id="KW-0732">Signal</keyword>
<evidence type="ECO:0000313" key="15">
    <source>
        <dbReference type="Proteomes" id="UP000814176"/>
    </source>
</evidence>
<name>A0ABQ8KWV2_9APHY</name>
<keyword evidence="4" id="KW-0949">S-adenosyl-L-methionine</keyword>
<dbReference type="RefSeq" id="XP_047784592.1">
    <property type="nucleotide sequence ID" value="XM_047926287.1"/>
</dbReference>
<evidence type="ECO:0000256" key="3">
    <source>
        <dbReference type="ARBA" id="ARBA00022603"/>
    </source>
</evidence>
<feature type="transmembrane region" description="Helical" evidence="12">
    <location>
        <begin position="97"/>
        <end position="116"/>
    </location>
</feature>
<dbReference type="Proteomes" id="UP000814176">
    <property type="component" value="Unassembled WGS sequence"/>
</dbReference>
<sequence>MTDALFYKILLLLSAVYFVRVCGKSPQPPPKKCEEKKFTGLETRGFRAIIRWVPPLLVLPSMFLTLLCESLQISLQYSRSHFLSAPSELPSSTGRNVTLTSTFVVGWLLLASGAFIRATCYRHLGRFFTFELALREGHQLVTTGPYSIVRHPAYTGSILALTGMALMQLGPGSYWTDNLRLWSTPVGVVMGCLWLGILSIIPAGIIARTAVEDEVLRKEFGGQWDNWAQKTEYKLVPGVF</sequence>
<evidence type="ECO:0000256" key="1">
    <source>
        <dbReference type="ARBA" id="ARBA00004127"/>
    </source>
</evidence>
<organism evidence="14 15">
    <name type="scientific">Rhodofomes roseus</name>
    <dbReference type="NCBI Taxonomy" id="34475"/>
    <lineage>
        <taxon>Eukaryota</taxon>
        <taxon>Fungi</taxon>
        <taxon>Dikarya</taxon>
        <taxon>Basidiomycota</taxon>
        <taxon>Agaricomycotina</taxon>
        <taxon>Agaricomycetes</taxon>
        <taxon>Polyporales</taxon>
        <taxon>Rhodofomes</taxon>
    </lineage>
</organism>
<evidence type="ECO:0000256" key="9">
    <source>
        <dbReference type="ARBA" id="ARBA00023136"/>
    </source>
</evidence>
<dbReference type="Gene3D" id="1.20.120.1630">
    <property type="match status" value="1"/>
</dbReference>
<comment type="caution">
    <text evidence="14">The sequence shown here is derived from an EMBL/GenBank/DDBJ whole genome shotgun (WGS) entry which is preliminary data.</text>
</comment>
<keyword evidence="15" id="KW-1185">Reference proteome</keyword>
<evidence type="ECO:0000256" key="6">
    <source>
        <dbReference type="ARBA" id="ARBA00022824"/>
    </source>
</evidence>
<keyword evidence="11" id="KW-1208">Phospholipid metabolism</keyword>
<dbReference type="PANTHER" id="PTHR43847">
    <property type="entry name" value="BLL3993 PROTEIN"/>
    <property type="match status" value="1"/>
</dbReference>
<dbReference type="PANTHER" id="PTHR43847:SF1">
    <property type="entry name" value="BLL3993 PROTEIN"/>
    <property type="match status" value="1"/>
</dbReference>
<feature type="chain" id="PRO_5047482475" description="Protein-S-isoprenylcysteine O-methyltransferase" evidence="13">
    <location>
        <begin position="24"/>
        <end position="240"/>
    </location>
</feature>
<keyword evidence="7 12" id="KW-1133">Transmembrane helix</keyword>
<evidence type="ECO:0000256" key="5">
    <source>
        <dbReference type="ARBA" id="ARBA00022692"/>
    </source>
</evidence>
<evidence type="ECO:0000256" key="11">
    <source>
        <dbReference type="ARBA" id="ARBA00023264"/>
    </source>
</evidence>
<dbReference type="Pfam" id="PF04191">
    <property type="entry name" value="PEMT"/>
    <property type="match status" value="1"/>
</dbReference>
<keyword evidence="3" id="KW-0808">Transferase</keyword>
<evidence type="ECO:0000256" key="2">
    <source>
        <dbReference type="ARBA" id="ARBA00022516"/>
    </source>
</evidence>
<keyword evidence="2" id="KW-0444">Lipid biosynthesis</keyword>
<evidence type="ECO:0000256" key="12">
    <source>
        <dbReference type="SAM" id="Phobius"/>
    </source>
</evidence>
<feature type="transmembrane region" description="Helical" evidence="12">
    <location>
        <begin position="153"/>
        <end position="174"/>
    </location>
</feature>
<evidence type="ECO:0000256" key="13">
    <source>
        <dbReference type="SAM" id="SignalP"/>
    </source>
</evidence>
<evidence type="ECO:0000256" key="4">
    <source>
        <dbReference type="ARBA" id="ARBA00022691"/>
    </source>
</evidence>
<evidence type="ECO:0008006" key="16">
    <source>
        <dbReference type="Google" id="ProtNLM"/>
    </source>
</evidence>
<dbReference type="InterPro" id="IPR007318">
    <property type="entry name" value="Phopholipid_MeTrfase"/>
</dbReference>
<gene>
    <name evidence="14" type="ORF">C8Q71DRAFT_825774</name>
</gene>
<dbReference type="GeneID" id="72007019"/>
<keyword evidence="9 12" id="KW-0472">Membrane</keyword>
<keyword evidence="6" id="KW-0256">Endoplasmic reticulum</keyword>
<evidence type="ECO:0000256" key="10">
    <source>
        <dbReference type="ARBA" id="ARBA00023209"/>
    </source>
</evidence>
<evidence type="ECO:0000313" key="14">
    <source>
        <dbReference type="EMBL" id="KAH9843782.1"/>
    </source>
</evidence>
<feature type="transmembrane region" description="Helical" evidence="12">
    <location>
        <begin position="56"/>
        <end position="77"/>
    </location>
</feature>
<evidence type="ECO:0000256" key="7">
    <source>
        <dbReference type="ARBA" id="ARBA00022989"/>
    </source>
</evidence>
<proteinExistence type="predicted"/>
<dbReference type="EMBL" id="JADCUA010000001">
    <property type="protein sequence ID" value="KAH9843782.1"/>
    <property type="molecule type" value="Genomic_DNA"/>
</dbReference>
<comment type="subcellular location">
    <subcellularLocation>
        <location evidence="1">Endomembrane system</location>
        <topology evidence="1">Multi-pass membrane protein</topology>
    </subcellularLocation>
</comment>
<accession>A0ABQ8KWV2</accession>
<evidence type="ECO:0000256" key="8">
    <source>
        <dbReference type="ARBA" id="ARBA00023098"/>
    </source>
</evidence>
<keyword evidence="10" id="KW-0594">Phospholipid biosynthesis</keyword>
<protein>
    <recommendedName>
        <fullName evidence="16">Protein-S-isoprenylcysteine O-methyltransferase</fullName>
    </recommendedName>
</protein>
<keyword evidence="3" id="KW-0489">Methyltransferase</keyword>
<feature type="signal peptide" evidence="13">
    <location>
        <begin position="1"/>
        <end position="23"/>
    </location>
</feature>
<keyword evidence="5 12" id="KW-0812">Transmembrane</keyword>
<feature type="transmembrane region" description="Helical" evidence="12">
    <location>
        <begin position="186"/>
        <end position="207"/>
    </location>
</feature>
<dbReference type="InterPro" id="IPR052527">
    <property type="entry name" value="Metal_cation-efflux_comp"/>
</dbReference>
<keyword evidence="8" id="KW-0443">Lipid metabolism</keyword>
<reference evidence="14 15" key="1">
    <citation type="journal article" date="2021" name="Environ. Microbiol.">
        <title>Gene family expansions and transcriptome signatures uncover fungal adaptations to wood decay.</title>
        <authorList>
            <person name="Hage H."/>
            <person name="Miyauchi S."/>
            <person name="Viragh M."/>
            <person name="Drula E."/>
            <person name="Min B."/>
            <person name="Chaduli D."/>
            <person name="Navarro D."/>
            <person name="Favel A."/>
            <person name="Norest M."/>
            <person name="Lesage-Meessen L."/>
            <person name="Balint B."/>
            <person name="Merenyi Z."/>
            <person name="de Eugenio L."/>
            <person name="Morin E."/>
            <person name="Martinez A.T."/>
            <person name="Baldrian P."/>
            <person name="Stursova M."/>
            <person name="Martinez M.J."/>
            <person name="Novotny C."/>
            <person name="Magnuson J.K."/>
            <person name="Spatafora J.W."/>
            <person name="Maurice S."/>
            <person name="Pangilinan J."/>
            <person name="Andreopoulos W."/>
            <person name="LaButti K."/>
            <person name="Hundley H."/>
            <person name="Na H."/>
            <person name="Kuo A."/>
            <person name="Barry K."/>
            <person name="Lipzen A."/>
            <person name="Henrissat B."/>
            <person name="Riley R."/>
            <person name="Ahrendt S."/>
            <person name="Nagy L.G."/>
            <person name="Grigoriev I.V."/>
            <person name="Martin F."/>
            <person name="Rosso M.N."/>
        </authorList>
    </citation>
    <scope>NUCLEOTIDE SEQUENCE [LARGE SCALE GENOMIC DNA]</scope>
    <source>
        <strain evidence="14 15">CIRM-BRFM 1785</strain>
    </source>
</reference>